<evidence type="ECO:0000313" key="4">
    <source>
        <dbReference type="Proteomes" id="UP000308705"/>
    </source>
</evidence>
<name>A0A4U3MJJ8_9ACTN</name>
<dbReference type="PRINTS" id="PR00463">
    <property type="entry name" value="EP450I"/>
</dbReference>
<dbReference type="GO" id="GO:0004497">
    <property type="term" value="F:monooxygenase activity"/>
    <property type="evidence" value="ECO:0007669"/>
    <property type="project" value="InterPro"/>
</dbReference>
<dbReference type="Pfam" id="PF00067">
    <property type="entry name" value="p450"/>
    <property type="match status" value="1"/>
</dbReference>
<dbReference type="Gene3D" id="1.10.630.10">
    <property type="entry name" value="Cytochrome P450"/>
    <property type="match status" value="1"/>
</dbReference>
<dbReference type="InterPro" id="IPR050121">
    <property type="entry name" value="Cytochrome_P450_monoxygenase"/>
</dbReference>
<keyword evidence="2" id="KW-0349">Heme</keyword>
<dbReference type="RefSeq" id="WP_137246643.1">
    <property type="nucleotide sequence ID" value="NZ_SZQA01000006.1"/>
</dbReference>
<dbReference type="InterPro" id="IPR002401">
    <property type="entry name" value="Cyt_P450_E_grp-I"/>
</dbReference>
<reference evidence="3 4" key="1">
    <citation type="submission" date="2019-04" db="EMBL/GenBank/DDBJ databases">
        <title>Herbidospora sp. NEAU-GS14.nov., a novel actinomycete isolated from soil.</title>
        <authorList>
            <person name="Han L."/>
        </authorList>
    </citation>
    <scope>NUCLEOTIDE SEQUENCE [LARGE SCALE GENOMIC DNA]</scope>
    <source>
        <strain evidence="3 4">NEAU-GS14</strain>
    </source>
</reference>
<sequence length="446" mass="49470">MGTMFDTSLRIDAAGPRGIPIVNNLRFLRHNAWYALDHVATRFPGPVVPLTGGNGSVVLLRGEEGARSYFTENDVFERLSDGIFALPQGRPWSKMFDAVITFNGERHRRSRRLLMPITHKSAMDHYATVFAETFKRSRFARTDGEPFDMAAEFVDITRANMLVCLLGIDVDDANVELANDVARLLRAFQNPLVLLFRSEAAWTPHGRWLRHLASVYDRLELLIERKRADDARRDALSILCHTVDDNGDRLSTPEIAGELHGLFSAGFETTAMSMTWALLTILGTPGALPDTEQELDAAVRESQRLIPTVPFSLPRRVARDIRVGPTVIPKGALAFATPLLEHHDPASFPDPEVYRPARWTGAKVNPYAFLPYGVGQRRCLGAAFADLQIRTTLGLMRWPSLLTTEVDYVIRSGATAFPGKPVLVRTGPRAPAPGPVTGSVRRLWAA</sequence>
<dbReference type="Proteomes" id="UP000308705">
    <property type="component" value="Unassembled WGS sequence"/>
</dbReference>
<dbReference type="PRINTS" id="PR00385">
    <property type="entry name" value="P450"/>
</dbReference>
<dbReference type="GO" id="GO:0005506">
    <property type="term" value="F:iron ion binding"/>
    <property type="evidence" value="ECO:0007669"/>
    <property type="project" value="InterPro"/>
</dbReference>
<evidence type="ECO:0000256" key="2">
    <source>
        <dbReference type="PIRSR" id="PIRSR602401-1"/>
    </source>
</evidence>
<dbReference type="AlphaFoldDB" id="A0A4U3MJJ8"/>
<dbReference type="GO" id="GO:0016705">
    <property type="term" value="F:oxidoreductase activity, acting on paired donors, with incorporation or reduction of molecular oxygen"/>
    <property type="evidence" value="ECO:0007669"/>
    <property type="project" value="InterPro"/>
</dbReference>
<evidence type="ECO:0000256" key="1">
    <source>
        <dbReference type="ARBA" id="ARBA00010617"/>
    </source>
</evidence>
<keyword evidence="2" id="KW-0479">Metal-binding</keyword>
<evidence type="ECO:0000313" key="3">
    <source>
        <dbReference type="EMBL" id="TKK89585.1"/>
    </source>
</evidence>
<dbReference type="InterPro" id="IPR036396">
    <property type="entry name" value="Cyt_P450_sf"/>
</dbReference>
<dbReference type="PANTHER" id="PTHR24305:SF166">
    <property type="entry name" value="CYTOCHROME P450 12A4, MITOCHONDRIAL-RELATED"/>
    <property type="match status" value="1"/>
</dbReference>
<protein>
    <submittedName>
        <fullName evidence="3">Cytochrome P450</fullName>
    </submittedName>
</protein>
<comment type="caution">
    <text evidence="3">The sequence shown here is derived from an EMBL/GenBank/DDBJ whole genome shotgun (WGS) entry which is preliminary data.</text>
</comment>
<dbReference type="EMBL" id="SZQA01000006">
    <property type="protein sequence ID" value="TKK89585.1"/>
    <property type="molecule type" value="Genomic_DNA"/>
</dbReference>
<feature type="binding site" description="axial binding residue" evidence="2">
    <location>
        <position position="379"/>
    </location>
    <ligand>
        <name>heme</name>
        <dbReference type="ChEBI" id="CHEBI:30413"/>
    </ligand>
    <ligandPart>
        <name>Fe</name>
        <dbReference type="ChEBI" id="CHEBI:18248"/>
    </ligandPart>
</feature>
<proteinExistence type="inferred from homology"/>
<keyword evidence="2" id="KW-0408">Iron</keyword>
<accession>A0A4U3MJJ8</accession>
<dbReference type="GO" id="GO:0020037">
    <property type="term" value="F:heme binding"/>
    <property type="evidence" value="ECO:0007669"/>
    <property type="project" value="InterPro"/>
</dbReference>
<organism evidence="3 4">
    <name type="scientific">Herbidospora galbida</name>
    <dbReference type="NCBI Taxonomy" id="2575442"/>
    <lineage>
        <taxon>Bacteria</taxon>
        <taxon>Bacillati</taxon>
        <taxon>Actinomycetota</taxon>
        <taxon>Actinomycetes</taxon>
        <taxon>Streptosporangiales</taxon>
        <taxon>Streptosporangiaceae</taxon>
        <taxon>Herbidospora</taxon>
    </lineage>
</organism>
<dbReference type="InterPro" id="IPR001128">
    <property type="entry name" value="Cyt_P450"/>
</dbReference>
<comment type="similarity">
    <text evidence="1">Belongs to the cytochrome P450 family.</text>
</comment>
<dbReference type="OrthoDB" id="3217230at2"/>
<dbReference type="PANTHER" id="PTHR24305">
    <property type="entry name" value="CYTOCHROME P450"/>
    <property type="match status" value="1"/>
</dbReference>
<comment type="cofactor">
    <cofactor evidence="2">
        <name>heme</name>
        <dbReference type="ChEBI" id="CHEBI:30413"/>
    </cofactor>
</comment>
<dbReference type="SUPFAM" id="SSF48264">
    <property type="entry name" value="Cytochrome P450"/>
    <property type="match status" value="1"/>
</dbReference>
<gene>
    <name evidence="3" type="ORF">FDA94_09355</name>
</gene>
<keyword evidence="4" id="KW-1185">Reference proteome</keyword>